<dbReference type="Proteomes" id="UP001648503">
    <property type="component" value="Unassembled WGS sequence"/>
</dbReference>
<proteinExistence type="inferred from homology"/>
<reference evidence="8 9" key="1">
    <citation type="submission" date="2021-02" db="EMBL/GenBank/DDBJ databases">
        <title>Variation within the Batrachochytrium salamandrivorans European outbreak.</title>
        <authorList>
            <person name="Kelly M."/>
            <person name="Pasmans F."/>
            <person name="Shea T.P."/>
            <person name="Munoz J.F."/>
            <person name="Carranza S."/>
            <person name="Cuomo C.A."/>
            <person name="Martel A."/>
        </authorList>
    </citation>
    <scope>NUCLEOTIDE SEQUENCE [LARGE SCALE GENOMIC DNA]</scope>
    <source>
        <strain evidence="8 9">AMFP18/2</strain>
    </source>
</reference>
<comment type="similarity">
    <text evidence="3">Belongs to the peptidase M17 family.</text>
</comment>
<evidence type="ECO:0000256" key="1">
    <source>
        <dbReference type="ARBA" id="ARBA00000135"/>
    </source>
</evidence>
<keyword evidence="5" id="KW-0645">Protease</keyword>
<dbReference type="PANTHER" id="PTHR11963:SF23">
    <property type="entry name" value="CYTOSOL AMINOPEPTIDASE"/>
    <property type="match status" value="1"/>
</dbReference>
<evidence type="ECO:0000256" key="6">
    <source>
        <dbReference type="ARBA" id="ARBA00022801"/>
    </source>
</evidence>
<dbReference type="Pfam" id="PF00883">
    <property type="entry name" value="Peptidase_M17"/>
    <property type="match status" value="1"/>
</dbReference>
<organism evidence="8 9">
    <name type="scientific">Batrachochytrium salamandrivorans</name>
    <dbReference type="NCBI Taxonomy" id="1357716"/>
    <lineage>
        <taxon>Eukaryota</taxon>
        <taxon>Fungi</taxon>
        <taxon>Fungi incertae sedis</taxon>
        <taxon>Chytridiomycota</taxon>
        <taxon>Chytridiomycota incertae sedis</taxon>
        <taxon>Chytridiomycetes</taxon>
        <taxon>Rhizophydiales</taxon>
        <taxon>Rhizophydiales incertae sedis</taxon>
        <taxon>Batrachochytrium</taxon>
    </lineage>
</organism>
<evidence type="ECO:0000313" key="8">
    <source>
        <dbReference type="EMBL" id="KAH6587433.1"/>
    </source>
</evidence>
<accession>A0ABQ8EYQ2</accession>
<dbReference type="InterPro" id="IPR043472">
    <property type="entry name" value="Macro_dom-like"/>
</dbReference>
<dbReference type="PROSITE" id="PS00631">
    <property type="entry name" value="CYTOSOL_AP"/>
    <property type="match status" value="1"/>
</dbReference>
<keyword evidence="4" id="KW-0031">Aminopeptidase</keyword>
<evidence type="ECO:0000256" key="5">
    <source>
        <dbReference type="ARBA" id="ARBA00022670"/>
    </source>
</evidence>
<comment type="catalytic activity">
    <reaction evidence="2">
        <text>Release of N-terminal proline from a peptide.</text>
        <dbReference type="EC" id="3.4.11.5"/>
    </reaction>
</comment>
<dbReference type="PANTHER" id="PTHR11963">
    <property type="entry name" value="LEUCINE AMINOPEPTIDASE-RELATED"/>
    <property type="match status" value="1"/>
</dbReference>
<feature type="domain" description="Cytosol aminopeptidase" evidence="7">
    <location>
        <begin position="337"/>
        <end position="344"/>
    </location>
</feature>
<evidence type="ECO:0000256" key="3">
    <source>
        <dbReference type="ARBA" id="ARBA00009528"/>
    </source>
</evidence>
<name>A0ABQ8EYQ2_9FUNG</name>
<gene>
    <name evidence="8" type="ORF">BASA50_011375</name>
</gene>
<dbReference type="InterPro" id="IPR000819">
    <property type="entry name" value="Peptidase_M17_C"/>
</dbReference>
<evidence type="ECO:0000256" key="2">
    <source>
        <dbReference type="ARBA" id="ARBA00001585"/>
    </source>
</evidence>
<evidence type="ECO:0000259" key="7">
    <source>
        <dbReference type="PROSITE" id="PS00631"/>
    </source>
</evidence>
<keyword evidence="9" id="KW-1185">Reference proteome</keyword>
<dbReference type="InterPro" id="IPR008283">
    <property type="entry name" value="Peptidase_M17_N"/>
</dbReference>
<keyword evidence="6" id="KW-0378">Hydrolase</keyword>
<dbReference type="PRINTS" id="PR00481">
    <property type="entry name" value="LAMNOPPTDASE"/>
</dbReference>
<dbReference type="SUPFAM" id="SSF53187">
    <property type="entry name" value="Zn-dependent exopeptidases"/>
    <property type="match status" value="1"/>
</dbReference>
<dbReference type="Gene3D" id="3.40.220.10">
    <property type="entry name" value="Leucine Aminopeptidase, subunit E, domain 1"/>
    <property type="match status" value="1"/>
</dbReference>
<dbReference type="Pfam" id="PF02789">
    <property type="entry name" value="Peptidase_M17_N"/>
    <property type="match status" value="1"/>
</dbReference>
<sequence length="563" mass="59277">MTSLRVAQRTISQAVVYGAYEAASALAPVISSKSLPTSALAGIHAQLAASNFQGKSQEVRLLFGVPGIEAPIIGVVGLGKPAKDVHVAAETARLAAASAINAIHQLAKKQDINVTFDRLGHGVGTSEGAHLSTYAYDDLKGVENKASPVTVSAIEGAFEKNEWHTGSILAQSQNFARQFTETPANYMTPTIFATTAVNIFQGIPNVTVVVRDRDFMEEQKMGSFLSVARGSDEPPKLLEVHYNGGAVGEKPLAFVGKGVTFDTGGISLKPPGDMALMRGDMGGAACVLAATWGIAKLGLPINLVTVTPLTENMPSGHATKPGDVVVAMNGKTIEVDNTDAEGRLILADAIYYAGTKFQPHSLVELSTLTGAMVIALGLPFAGVFSSSDELWKKLEAAGEKAGDPFWRMPLSDKYRKQISSHVADLKNVGGRPGGSCAAAIFLKEFVPTLPAVEGSDEPAKLALDYAHVDIAGVMDQSSPSGYLAKGMTGRPTRSLIAWMCIDALGFEIHLLSIAYLTRFLQIENAALSATLNGQSNILVVDSLLLLLSPPAYTWIGGTACRVS</sequence>
<evidence type="ECO:0000313" key="9">
    <source>
        <dbReference type="Proteomes" id="UP001648503"/>
    </source>
</evidence>
<protein>
    <recommendedName>
        <fullName evidence="7">Cytosol aminopeptidase domain-containing protein</fullName>
    </recommendedName>
</protein>
<dbReference type="InterPro" id="IPR011356">
    <property type="entry name" value="Leucine_aapep/pepB"/>
</dbReference>
<dbReference type="SUPFAM" id="SSF52949">
    <property type="entry name" value="Macro domain-like"/>
    <property type="match status" value="1"/>
</dbReference>
<dbReference type="CDD" id="cd00433">
    <property type="entry name" value="Peptidase_M17"/>
    <property type="match status" value="1"/>
</dbReference>
<dbReference type="HAMAP" id="MF_00181">
    <property type="entry name" value="Cytosol_peptidase_M17"/>
    <property type="match status" value="1"/>
</dbReference>
<dbReference type="InterPro" id="IPR023042">
    <property type="entry name" value="Peptidase_M17_leu_NH2_pept"/>
</dbReference>
<evidence type="ECO:0000256" key="4">
    <source>
        <dbReference type="ARBA" id="ARBA00022438"/>
    </source>
</evidence>
<dbReference type="Gene3D" id="3.40.630.10">
    <property type="entry name" value="Zn peptidases"/>
    <property type="match status" value="1"/>
</dbReference>
<dbReference type="EMBL" id="JAFCIX010000560">
    <property type="protein sequence ID" value="KAH6587433.1"/>
    <property type="molecule type" value="Genomic_DNA"/>
</dbReference>
<comment type="catalytic activity">
    <reaction evidence="1">
        <text>Release of an N-terminal amino acid, Xaa-|-Yaa-, in which Xaa is preferably Leu, but may be other amino acids including Pro although not Arg or Lys, and Yaa may be Pro. Amino acid amides and methyl esters are also readily hydrolyzed, but rates on arylamides are exceedingly low.</text>
        <dbReference type="EC" id="3.4.11.1"/>
    </reaction>
</comment>
<comment type="caution">
    <text evidence="8">The sequence shown here is derived from an EMBL/GenBank/DDBJ whole genome shotgun (WGS) entry which is preliminary data.</text>
</comment>